<dbReference type="InterPro" id="IPR027056">
    <property type="entry name" value="Gluconate_2DH_su3"/>
</dbReference>
<dbReference type="STRING" id="1777140.AWB79_02225"/>
<comment type="caution">
    <text evidence="1">The sequence shown here is derived from an EMBL/GenBank/DDBJ whole genome shotgun (WGS) entry which is preliminary data.</text>
</comment>
<organism evidence="1 2">
    <name type="scientific">Caballeronia hypogeia</name>
    <dbReference type="NCBI Taxonomy" id="1777140"/>
    <lineage>
        <taxon>Bacteria</taxon>
        <taxon>Pseudomonadati</taxon>
        <taxon>Pseudomonadota</taxon>
        <taxon>Betaproteobacteria</taxon>
        <taxon>Burkholderiales</taxon>
        <taxon>Burkholderiaceae</taxon>
        <taxon>Caballeronia</taxon>
    </lineage>
</organism>
<sequence length="214" mass="24319">MTLPRYPGYDVTMKRDTPSWDEITREVIDARLATPTEPRFFDAVQWIALNALCACIVPQDRERDPAPLPALLDAKLVKDTGDGYRDARLPSMRDAWRIGLAALDAESRARHELPFASIDRDAQHALLRDMQEGKLNHAEWRDMPAALFFSMRVLHDICGAYYSHPRAWSEMGFGGPANPRGYVRMVFGRRDPWDAAEAKPGEEAAARKENLRVR</sequence>
<protein>
    <submittedName>
        <fullName evidence="1">Gluconate 2-dehydrogenase (Acceptor)</fullName>
    </submittedName>
</protein>
<accession>A0A158ADZ8</accession>
<keyword evidence="2" id="KW-1185">Reference proteome</keyword>
<gene>
    <name evidence="1" type="ORF">AWB79_02225</name>
</gene>
<dbReference type="EMBL" id="FCOA02000005">
    <property type="protein sequence ID" value="SAK55806.1"/>
    <property type="molecule type" value="Genomic_DNA"/>
</dbReference>
<dbReference type="Pfam" id="PF13618">
    <property type="entry name" value="Gluconate_2-dh3"/>
    <property type="match status" value="1"/>
</dbReference>
<dbReference type="Proteomes" id="UP000054851">
    <property type="component" value="Unassembled WGS sequence"/>
</dbReference>
<evidence type="ECO:0000313" key="1">
    <source>
        <dbReference type="EMBL" id="SAK55806.1"/>
    </source>
</evidence>
<dbReference type="RefSeq" id="WP_061167465.1">
    <property type="nucleotide sequence ID" value="NZ_FCOA02000005.1"/>
</dbReference>
<evidence type="ECO:0000313" key="2">
    <source>
        <dbReference type="Proteomes" id="UP000054851"/>
    </source>
</evidence>
<name>A0A158ADZ8_9BURK</name>
<dbReference type="OrthoDB" id="63962at2"/>
<proteinExistence type="predicted"/>
<reference evidence="1" key="1">
    <citation type="submission" date="2016-01" db="EMBL/GenBank/DDBJ databases">
        <authorList>
            <person name="Peeters C."/>
        </authorList>
    </citation>
    <scope>NUCLEOTIDE SEQUENCE</scope>
    <source>
        <strain evidence="1">LMG 29322</strain>
    </source>
</reference>
<dbReference type="AlphaFoldDB" id="A0A158ADZ8"/>